<dbReference type="Proteomes" id="UP000636458">
    <property type="component" value="Unassembled WGS sequence"/>
</dbReference>
<dbReference type="RefSeq" id="WP_200554675.1">
    <property type="nucleotide sequence ID" value="NZ_JAEPES010000001.1"/>
</dbReference>
<gene>
    <name evidence="2" type="ORF">IV501_01685</name>
</gene>
<comment type="caution">
    <text evidence="2">The sequence shown here is derived from an EMBL/GenBank/DDBJ whole genome shotgun (WGS) entry which is preliminary data.</text>
</comment>
<accession>A0A934SIQ7</accession>
<organism evidence="2 3">
    <name type="scientific">Lacisediminihabitans changchengi</name>
    <dbReference type="NCBI Taxonomy" id="2787634"/>
    <lineage>
        <taxon>Bacteria</taxon>
        <taxon>Bacillati</taxon>
        <taxon>Actinomycetota</taxon>
        <taxon>Actinomycetes</taxon>
        <taxon>Micrococcales</taxon>
        <taxon>Microbacteriaceae</taxon>
        <taxon>Lacisediminihabitans</taxon>
    </lineage>
</organism>
<dbReference type="AlphaFoldDB" id="A0A934SIQ7"/>
<sequence>MNKTAVRSTIAIGVVFAAGLALTGCAGGSSTPAATSASGIGDVNLSKVCPADVVIQTDWNPESEHGHLYQLLGPNPVIDADKKSVSGDLVYKGKSTGVKVEIRSGGPAIGYSTVTSQMYKDKDITLGYVTTDEAVQLSAKNPTTAVFAPLDIGPQMIMWDPATYPKVKTVKELGTALAADGGVVRYFGGAAYMDYLTGSGTLPKSVVDGTYDGTPAKFVAAKGKDAQQGFASAEPYIYENEIPAWGKPIDFQLVHDTGYPVYASAMSVRSDELSSLSPCLKKLVPVLQQAEVDYFKSPAATNKLILDLVGAFNNGWVYTQGTADYSVKEMKKLKLVGNGDNAYMGDMDSARVQKVIDIDTPIFTASNSAPKADLKPADIFTNEFLDQSIGF</sequence>
<feature type="chain" id="PRO_5039526716" evidence="1">
    <location>
        <begin position="27"/>
        <end position="391"/>
    </location>
</feature>
<evidence type="ECO:0000313" key="2">
    <source>
        <dbReference type="EMBL" id="MBK4346333.1"/>
    </source>
</evidence>
<keyword evidence="3" id="KW-1185">Reference proteome</keyword>
<evidence type="ECO:0000256" key="1">
    <source>
        <dbReference type="SAM" id="SignalP"/>
    </source>
</evidence>
<reference evidence="2" key="1">
    <citation type="submission" date="2021-01" db="EMBL/GenBank/DDBJ databases">
        <title>Lacisediminihabitans sp. nov. strain G11-30, isolated from Antarctic Soil.</title>
        <authorList>
            <person name="Li J."/>
        </authorList>
    </citation>
    <scope>NUCLEOTIDE SEQUENCE</scope>
    <source>
        <strain evidence="2">G11-30</strain>
    </source>
</reference>
<keyword evidence="1" id="KW-0732">Signal</keyword>
<protein>
    <submittedName>
        <fullName evidence="2">ABC transporter substrate-binding protein</fullName>
    </submittedName>
</protein>
<proteinExistence type="predicted"/>
<dbReference type="PROSITE" id="PS51257">
    <property type="entry name" value="PROKAR_LIPOPROTEIN"/>
    <property type="match status" value="1"/>
</dbReference>
<evidence type="ECO:0000313" key="3">
    <source>
        <dbReference type="Proteomes" id="UP000636458"/>
    </source>
</evidence>
<dbReference type="EMBL" id="JAEPES010000001">
    <property type="protein sequence ID" value="MBK4346333.1"/>
    <property type="molecule type" value="Genomic_DNA"/>
</dbReference>
<feature type="signal peptide" evidence="1">
    <location>
        <begin position="1"/>
        <end position="26"/>
    </location>
</feature>
<name>A0A934SIQ7_9MICO</name>
<dbReference type="Gene3D" id="3.40.190.10">
    <property type="entry name" value="Periplasmic binding protein-like II"/>
    <property type="match status" value="1"/>
</dbReference>